<dbReference type="InterPro" id="IPR036249">
    <property type="entry name" value="Thioredoxin-like_sf"/>
</dbReference>
<protein>
    <submittedName>
        <fullName evidence="6">Putative conserved phosducin-like protein</fullName>
    </submittedName>
</protein>
<feature type="region of interest" description="Disordered" evidence="4">
    <location>
        <begin position="19"/>
        <end position="66"/>
    </location>
</feature>
<keyword evidence="2" id="KW-0597">Phosphoprotein</keyword>
<dbReference type="InterPro" id="IPR001200">
    <property type="entry name" value="Phosducin"/>
</dbReference>
<dbReference type="PRINTS" id="PR00677">
    <property type="entry name" value="PHOSDUCIN"/>
</dbReference>
<evidence type="ECO:0000259" key="5">
    <source>
        <dbReference type="Pfam" id="PF02114"/>
    </source>
</evidence>
<dbReference type="PANTHER" id="PTHR46052">
    <property type="entry name" value="PHOSDUCIN-LIKE PROTEIN"/>
    <property type="match status" value="1"/>
</dbReference>
<feature type="coiled-coil region" evidence="3">
    <location>
        <begin position="103"/>
        <end position="130"/>
    </location>
</feature>
<dbReference type="CDD" id="cd02987">
    <property type="entry name" value="Phd_like_Phd"/>
    <property type="match status" value="1"/>
</dbReference>
<dbReference type="Gene3D" id="1.10.168.10">
    <property type="entry name" value="Phosducin, domain 2"/>
    <property type="match status" value="1"/>
</dbReference>
<organism evidence="6">
    <name type="scientific">Ixodes ricinus</name>
    <name type="common">Common tick</name>
    <name type="synonym">Acarus ricinus</name>
    <dbReference type="NCBI Taxonomy" id="34613"/>
    <lineage>
        <taxon>Eukaryota</taxon>
        <taxon>Metazoa</taxon>
        <taxon>Ecdysozoa</taxon>
        <taxon>Arthropoda</taxon>
        <taxon>Chelicerata</taxon>
        <taxon>Arachnida</taxon>
        <taxon>Acari</taxon>
        <taxon>Parasitiformes</taxon>
        <taxon>Ixodida</taxon>
        <taxon>Ixodoidea</taxon>
        <taxon>Ixodidae</taxon>
        <taxon>Ixodinae</taxon>
        <taxon>Ixodes</taxon>
    </lineage>
</organism>
<evidence type="ECO:0000256" key="1">
    <source>
        <dbReference type="ARBA" id="ARBA00009686"/>
    </source>
</evidence>
<dbReference type="SUPFAM" id="SSF52833">
    <property type="entry name" value="Thioredoxin-like"/>
    <property type="match status" value="1"/>
</dbReference>
<evidence type="ECO:0000313" key="6">
    <source>
        <dbReference type="EMBL" id="JAP71965.1"/>
    </source>
</evidence>
<comment type="similarity">
    <text evidence="1">Belongs to the phosducin family.</text>
</comment>
<keyword evidence="3" id="KW-0175">Coiled coil</keyword>
<reference evidence="6" key="1">
    <citation type="submission" date="2016-02" db="EMBL/GenBank/DDBJ databases">
        <title>RNAseq analyses of the midgut from blood- or serum-fed Ixodes ricinus ticks.</title>
        <authorList>
            <person name="Perner J."/>
            <person name="Provaznik J."/>
            <person name="Schrenkova J."/>
            <person name="Urbanova V."/>
            <person name="Ribeiro J.M."/>
            <person name="Kopacek P."/>
        </authorList>
    </citation>
    <scope>NUCLEOTIDE SEQUENCE</scope>
    <source>
        <tissue evidence="6">Gut</tissue>
    </source>
</reference>
<evidence type="ECO:0000256" key="3">
    <source>
        <dbReference type="SAM" id="Coils"/>
    </source>
</evidence>
<name>A0A131Y0G9_IXORI</name>
<dbReference type="GO" id="GO:0008277">
    <property type="term" value="P:regulation of G protein-coupled receptor signaling pathway"/>
    <property type="evidence" value="ECO:0007669"/>
    <property type="project" value="InterPro"/>
</dbReference>
<dbReference type="InterPro" id="IPR024253">
    <property type="entry name" value="Phosducin_thioredoxin-like_dom"/>
</dbReference>
<accession>A0A131Y0G9</accession>
<feature type="domain" description="Phosducin" evidence="5">
    <location>
        <begin position="41"/>
        <end position="278"/>
    </location>
</feature>
<sequence>MATLEDRILGEKLECYCSSSEDEDEASAQSSDPDENARTGARASADVPPVEVRQWEGCSVNTGPKGVLKDWQRFKQLESEKREQQEKERLQLIKKLSLTCKSDLDTEKRQKEKEAALDELQEEDDDFLQEYMLKRMEEMMSQINARPKFGHLICLEDGQAFLDAVDKEKTGVTVVIHIYSEGIQGCQTMNGCLRCLAEECPQVKFCIVEASAAGMSRHFERKGVPALLVYKNGNLIGNFVRLTDEFGDDFFAVDVEAFLVEHGFLPDRSLVPSNENPNLRQAADDDSDSEDH</sequence>
<dbReference type="EMBL" id="GEFM01003831">
    <property type="protein sequence ID" value="JAP71965.1"/>
    <property type="molecule type" value="mRNA"/>
</dbReference>
<dbReference type="AlphaFoldDB" id="A0A131Y0G9"/>
<evidence type="ECO:0000256" key="4">
    <source>
        <dbReference type="SAM" id="MobiDB-lite"/>
    </source>
</evidence>
<dbReference type="InterPro" id="IPR023196">
    <property type="entry name" value="Phosducin_N_dom_sf"/>
</dbReference>
<dbReference type="PANTHER" id="PTHR46052:SF1">
    <property type="entry name" value="PHOSDUCIN-LIKE PROTEIN"/>
    <property type="match status" value="1"/>
</dbReference>
<dbReference type="InterPro" id="IPR051499">
    <property type="entry name" value="Phosducin-like_reg"/>
</dbReference>
<proteinExistence type="evidence at transcript level"/>
<evidence type="ECO:0000256" key="2">
    <source>
        <dbReference type="ARBA" id="ARBA00022553"/>
    </source>
</evidence>
<feature type="region of interest" description="Disordered" evidence="4">
    <location>
        <begin position="271"/>
        <end position="292"/>
    </location>
</feature>
<dbReference type="Gene3D" id="3.40.30.10">
    <property type="entry name" value="Glutaredoxin"/>
    <property type="match status" value="1"/>
</dbReference>
<dbReference type="Pfam" id="PF02114">
    <property type="entry name" value="Phosducin"/>
    <property type="match status" value="1"/>
</dbReference>